<sequence>MFLLVTSFLGLSEARSTTHHLGACVSPPSQGQGIIISRQHRKPGTGTGTRGCGTQDTMGRTTACRNLDEGGPKWRKYEPKSN</sequence>
<proteinExistence type="predicted"/>
<dbReference type="AlphaFoldDB" id="A0A2M4DHV4"/>
<feature type="compositionally biased region" description="Basic and acidic residues" evidence="1">
    <location>
        <begin position="66"/>
        <end position="82"/>
    </location>
</feature>
<accession>A0A2M4DHV4</accession>
<dbReference type="EMBL" id="GGFL01012976">
    <property type="protein sequence ID" value="MBW77154.1"/>
    <property type="molecule type" value="Transcribed_RNA"/>
</dbReference>
<evidence type="ECO:0000313" key="2">
    <source>
        <dbReference type="EMBL" id="MBW77154.1"/>
    </source>
</evidence>
<organism evidence="2">
    <name type="scientific">Anopheles darlingi</name>
    <name type="common">Mosquito</name>
    <dbReference type="NCBI Taxonomy" id="43151"/>
    <lineage>
        <taxon>Eukaryota</taxon>
        <taxon>Metazoa</taxon>
        <taxon>Ecdysozoa</taxon>
        <taxon>Arthropoda</taxon>
        <taxon>Hexapoda</taxon>
        <taxon>Insecta</taxon>
        <taxon>Pterygota</taxon>
        <taxon>Neoptera</taxon>
        <taxon>Endopterygota</taxon>
        <taxon>Diptera</taxon>
        <taxon>Nematocera</taxon>
        <taxon>Culicoidea</taxon>
        <taxon>Culicidae</taxon>
        <taxon>Anophelinae</taxon>
        <taxon>Anopheles</taxon>
    </lineage>
</organism>
<name>A0A2M4DHV4_ANODA</name>
<feature type="region of interest" description="Disordered" evidence="1">
    <location>
        <begin position="37"/>
        <end position="82"/>
    </location>
</feature>
<protein>
    <submittedName>
        <fullName evidence="2">Putative secreted protein</fullName>
    </submittedName>
</protein>
<evidence type="ECO:0000256" key="1">
    <source>
        <dbReference type="SAM" id="MobiDB-lite"/>
    </source>
</evidence>
<reference evidence="2" key="1">
    <citation type="submission" date="2018-01" db="EMBL/GenBank/DDBJ databases">
        <title>An insight into the sialome of Amazonian anophelines.</title>
        <authorList>
            <person name="Ribeiro J.M."/>
            <person name="Scarpassa V."/>
            <person name="Calvo E."/>
        </authorList>
    </citation>
    <scope>NUCLEOTIDE SEQUENCE</scope>
</reference>